<dbReference type="InterPro" id="IPR016161">
    <property type="entry name" value="Ald_DH/histidinol_DH"/>
</dbReference>
<keyword evidence="1" id="KW-0560">Oxidoreductase</keyword>
<dbReference type="InterPro" id="IPR016162">
    <property type="entry name" value="Ald_DH_N"/>
</dbReference>
<name>A0ABY2ID65_9MICO</name>
<dbReference type="Proteomes" id="UP000297608">
    <property type="component" value="Unassembled WGS sequence"/>
</dbReference>
<dbReference type="InterPro" id="IPR016163">
    <property type="entry name" value="Ald_DH_C"/>
</dbReference>
<dbReference type="EMBL" id="SOFG01000011">
    <property type="protein sequence ID" value="TFB87533.1"/>
    <property type="molecule type" value="Genomic_DNA"/>
</dbReference>
<reference evidence="3 4" key="1">
    <citation type="submission" date="2019-03" db="EMBL/GenBank/DDBJ databases">
        <title>Genomics of glacier-inhabiting Cryobacterium strains.</title>
        <authorList>
            <person name="Liu Q."/>
            <person name="Xin Y.-H."/>
        </authorList>
    </citation>
    <scope>NUCLEOTIDE SEQUENCE [LARGE SCALE GENOMIC DNA]</scope>
    <source>
        <strain evidence="3 4">MDB2-B</strain>
    </source>
</reference>
<gene>
    <name evidence="3" type="ORF">E3O44_10595</name>
</gene>
<keyword evidence="4" id="KW-1185">Reference proteome</keyword>
<feature type="domain" description="Aldehyde dehydrogenase" evidence="2">
    <location>
        <begin position="217"/>
        <end position="361"/>
    </location>
</feature>
<dbReference type="RefSeq" id="WP_134534687.1">
    <property type="nucleotide sequence ID" value="NZ_SOFG01000011.1"/>
</dbReference>
<dbReference type="Gene3D" id="3.40.309.10">
    <property type="entry name" value="Aldehyde Dehydrogenase, Chain A, domain 2"/>
    <property type="match status" value="1"/>
</dbReference>
<evidence type="ECO:0000313" key="4">
    <source>
        <dbReference type="Proteomes" id="UP000297608"/>
    </source>
</evidence>
<accession>A0ABY2ID65</accession>
<evidence type="ECO:0000259" key="2">
    <source>
        <dbReference type="Pfam" id="PF00171"/>
    </source>
</evidence>
<evidence type="ECO:0000256" key="1">
    <source>
        <dbReference type="ARBA" id="ARBA00023002"/>
    </source>
</evidence>
<dbReference type="Pfam" id="PF00171">
    <property type="entry name" value="Aldedh"/>
    <property type="match status" value="1"/>
</dbReference>
<organism evidence="3 4">
    <name type="scientific">Cryobacterium algoricola</name>
    <dbReference type="NCBI Taxonomy" id="1259183"/>
    <lineage>
        <taxon>Bacteria</taxon>
        <taxon>Bacillati</taxon>
        <taxon>Actinomycetota</taxon>
        <taxon>Actinomycetes</taxon>
        <taxon>Micrococcales</taxon>
        <taxon>Microbacteriaceae</taxon>
        <taxon>Cryobacterium</taxon>
    </lineage>
</organism>
<evidence type="ECO:0000313" key="3">
    <source>
        <dbReference type="EMBL" id="TFB87533.1"/>
    </source>
</evidence>
<sequence length="583" mass="60937">MTSTEPTAVNERPADALSATERAALDTVVSDLAAGETHWATLSLTSRSALLGAVAVTVAAQAERWVQVAALAKGLDRDSPLVGEEWLSGPYVVLTNLATLRGSIAAIDRGESPLRNTRFGRAPGGRVTVPVLPGTPFEALLLHGFSAEAWLEPGVTEEEARSRAGLGQRHPSRTGGVGLVLGAGNISAIPPLDVLYELIAHNRVSVLKLNPVLDALAPVYTDAFAPLIEAGLLAIVSGGAAVGGYLAHHEGVSHVHITGSAATHDVVVFGPGAEGRARRAAGTPLLRKSITSELGGVAPIIVLPGKWTSRDLTFQAEHVATQRLHNGGYNCIAGQVVVLSRDWPQKAAFLAALRVALTAAPARPPWYPGSDARVRDALAAYPGATRLGPDGGRLLIEAGTADPAALIGVEAFAPVLGVIELPGTGQAFLDAAVTVANEDFLGTLGANILGTPATIRRLGPGFAAALERLRYGTIAVNAWTAMGFLTAAAPWGAFPGHTTADVQSGIGVVHNAFLLADTERTIVRGPFRPFPRSVWHGEFALFPKPPWFVSARSAAKTTRLMTEFVSHPSWWKAPAIFLSAFRA</sequence>
<dbReference type="Gene3D" id="3.40.605.10">
    <property type="entry name" value="Aldehyde Dehydrogenase, Chain A, domain 1"/>
    <property type="match status" value="1"/>
</dbReference>
<protein>
    <submittedName>
        <fullName evidence="3">Aldehyde dehydrogenase family protein</fullName>
    </submittedName>
</protein>
<dbReference type="SUPFAM" id="SSF53720">
    <property type="entry name" value="ALDH-like"/>
    <property type="match status" value="1"/>
</dbReference>
<comment type="caution">
    <text evidence="3">The sequence shown here is derived from an EMBL/GenBank/DDBJ whole genome shotgun (WGS) entry which is preliminary data.</text>
</comment>
<proteinExistence type="predicted"/>
<dbReference type="InterPro" id="IPR015590">
    <property type="entry name" value="Aldehyde_DH_dom"/>
</dbReference>